<reference evidence="1 2" key="1">
    <citation type="submission" date="2014-12" db="EMBL/GenBank/DDBJ databases">
        <title>Draft Genome Sequences of Five Spore-Forming Food Isolates of Bacillus pumilus.</title>
        <authorList>
            <person name="de Jong A."/>
            <person name="van Heel A.J."/>
            <person name="Montalban-Lopez M."/>
            <person name="Krawczyk A.O."/>
            <person name="Berendsen E.M."/>
            <person name="Wells-Bennik M."/>
            <person name="Kuipers O.P."/>
        </authorList>
    </citation>
    <scope>NUCLEOTIDE SEQUENCE [LARGE SCALE GENOMIC DNA]</scope>
    <source>
        <strain evidence="1 2">B4127</strain>
    </source>
</reference>
<gene>
    <name evidence="1" type="ORF">B4127_3317</name>
</gene>
<accession>A0AB34QVE1</accession>
<evidence type="ECO:0000313" key="1">
    <source>
        <dbReference type="EMBL" id="KIL17691.1"/>
    </source>
</evidence>
<name>A0AB34QVE1_BACPU</name>
<evidence type="ECO:0000313" key="2">
    <source>
        <dbReference type="Proteomes" id="UP000031978"/>
    </source>
</evidence>
<dbReference type="Proteomes" id="UP000031978">
    <property type="component" value="Unassembled WGS sequence"/>
</dbReference>
<organism evidence="1 2">
    <name type="scientific">Bacillus pumilus</name>
    <name type="common">Bacillus mesentericus</name>
    <dbReference type="NCBI Taxonomy" id="1408"/>
    <lineage>
        <taxon>Bacteria</taxon>
        <taxon>Bacillati</taxon>
        <taxon>Bacillota</taxon>
        <taxon>Bacilli</taxon>
        <taxon>Bacillales</taxon>
        <taxon>Bacillaceae</taxon>
        <taxon>Bacillus</taxon>
    </lineage>
</organism>
<dbReference type="AlphaFoldDB" id="A0AB34QVE1"/>
<proteinExistence type="predicted"/>
<dbReference type="EMBL" id="JXCL01000027">
    <property type="protein sequence ID" value="KIL17691.1"/>
    <property type="molecule type" value="Genomic_DNA"/>
</dbReference>
<sequence length="40" mass="4461">MLPSPCSIITLKKVDVERGDADGLYKFSSLFHDALPRVKI</sequence>
<comment type="caution">
    <text evidence="1">The sequence shown here is derived from an EMBL/GenBank/DDBJ whole genome shotgun (WGS) entry which is preliminary data.</text>
</comment>
<protein>
    <submittedName>
        <fullName evidence="1">Uncharacterized protein</fullName>
    </submittedName>
</protein>